<proteinExistence type="predicted"/>
<reference evidence="1" key="1">
    <citation type="submission" date="2014-11" db="EMBL/GenBank/DDBJ databases">
        <authorList>
            <person name="Amaro Gonzalez C."/>
        </authorList>
    </citation>
    <scope>NUCLEOTIDE SEQUENCE</scope>
</reference>
<dbReference type="EMBL" id="GBXM01083273">
    <property type="protein sequence ID" value="JAH25304.1"/>
    <property type="molecule type" value="Transcribed_RNA"/>
</dbReference>
<protein>
    <submittedName>
        <fullName evidence="1">Uncharacterized protein</fullName>
    </submittedName>
</protein>
<sequence>MLAFNNILLMVNTNNVYFNELRLQQHFTPYVVD</sequence>
<reference evidence="1" key="2">
    <citation type="journal article" date="2015" name="Fish Shellfish Immunol.">
        <title>Early steps in the European eel (Anguilla anguilla)-Vibrio vulnificus interaction in the gills: Role of the RtxA13 toxin.</title>
        <authorList>
            <person name="Callol A."/>
            <person name="Pajuelo D."/>
            <person name="Ebbesson L."/>
            <person name="Teles M."/>
            <person name="MacKenzie S."/>
            <person name="Amaro C."/>
        </authorList>
    </citation>
    <scope>NUCLEOTIDE SEQUENCE</scope>
</reference>
<dbReference type="AlphaFoldDB" id="A0A0E9R892"/>
<name>A0A0E9R892_ANGAN</name>
<evidence type="ECO:0000313" key="1">
    <source>
        <dbReference type="EMBL" id="JAH25304.1"/>
    </source>
</evidence>
<organism evidence="1">
    <name type="scientific">Anguilla anguilla</name>
    <name type="common">European freshwater eel</name>
    <name type="synonym">Muraena anguilla</name>
    <dbReference type="NCBI Taxonomy" id="7936"/>
    <lineage>
        <taxon>Eukaryota</taxon>
        <taxon>Metazoa</taxon>
        <taxon>Chordata</taxon>
        <taxon>Craniata</taxon>
        <taxon>Vertebrata</taxon>
        <taxon>Euteleostomi</taxon>
        <taxon>Actinopterygii</taxon>
        <taxon>Neopterygii</taxon>
        <taxon>Teleostei</taxon>
        <taxon>Anguilliformes</taxon>
        <taxon>Anguillidae</taxon>
        <taxon>Anguilla</taxon>
    </lineage>
</organism>
<accession>A0A0E9R892</accession>